<dbReference type="EMBL" id="VWPK01000021">
    <property type="protein sequence ID" value="KAA5611354.1"/>
    <property type="molecule type" value="Genomic_DNA"/>
</dbReference>
<keyword evidence="1" id="KW-0620">Polyamine biosynthesis</keyword>
<proteinExistence type="predicted"/>
<dbReference type="SUPFAM" id="SSF53335">
    <property type="entry name" value="S-adenosyl-L-methionine-dependent methyltransferases"/>
    <property type="match status" value="1"/>
</dbReference>
<name>A0A5M6ISQ8_9PROT</name>
<accession>A0A5M6ISQ8</accession>
<dbReference type="AlphaFoldDB" id="A0A5M6ISQ8"/>
<dbReference type="Gene3D" id="3.40.50.150">
    <property type="entry name" value="Vaccinia Virus protein VP39"/>
    <property type="match status" value="1"/>
</dbReference>
<sequence length="223" mass="23962">MEEWIELAAAGSPEARIVLRRRGGTYEIRFNGWELMSSRAHHSEEVMARRACAALPGPAPRVLIGGLGMGFMVRAALDVLPPSARVEVAEIFPEVLAWNRGPLAGLAGRPLEDPRVCVRCEDVSALLRAPGPGWDAVLLDVDNGPGALTLEDNGSLYGTTGLRLIRAALLPGGCLAVWSADRSTAFEAALREVGLGWQCQEVTARGDPGDPRHALYFAYVPNR</sequence>
<evidence type="ECO:0000256" key="1">
    <source>
        <dbReference type="ARBA" id="ARBA00023115"/>
    </source>
</evidence>
<comment type="caution">
    <text evidence="2">The sequence shown here is derived from an EMBL/GenBank/DDBJ whole genome shotgun (WGS) entry which is preliminary data.</text>
</comment>
<gene>
    <name evidence="2" type="ORF">F1189_14530</name>
</gene>
<dbReference type="GO" id="GO:0006596">
    <property type="term" value="P:polyamine biosynthetic process"/>
    <property type="evidence" value="ECO:0007669"/>
    <property type="project" value="UniProtKB-KW"/>
</dbReference>
<dbReference type="PANTHER" id="PTHR43317">
    <property type="entry name" value="THERMOSPERMINE SYNTHASE ACAULIS5"/>
    <property type="match status" value="1"/>
</dbReference>
<evidence type="ECO:0008006" key="4">
    <source>
        <dbReference type="Google" id="ProtNLM"/>
    </source>
</evidence>
<dbReference type="OrthoDB" id="9793351at2"/>
<organism evidence="2 3">
    <name type="scientific">Rhodovastum atsumiense</name>
    <dbReference type="NCBI Taxonomy" id="504468"/>
    <lineage>
        <taxon>Bacteria</taxon>
        <taxon>Pseudomonadati</taxon>
        <taxon>Pseudomonadota</taxon>
        <taxon>Alphaproteobacteria</taxon>
        <taxon>Acetobacterales</taxon>
        <taxon>Acetobacteraceae</taxon>
        <taxon>Rhodovastum</taxon>
    </lineage>
</organism>
<dbReference type="RefSeq" id="WP_150041548.1">
    <property type="nucleotide sequence ID" value="NZ_OW485601.1"/>
</dbReference>
<reference evidence="2 3" key="1">
    <citation type="submission" date="2019-09" db="EMBL/GenBank/DDBJ databases">
        <title>Genome sequence of Rhodovastum atsumiense, a diverse member of the Acetobacteraceae family of non-sulfur purple photosynthetic bacteria.</title>
        <authorList>
            <person name="Meyer T."/>
            <person name="Kyndt J."/>
        </authorList>
    </citation>
    <scope>NUCLEOTIDE SEQUENCE [LARGE SCALE GENOMIC DNA]</scope>
    <source>
        <strain evidence="2 3">DSM 21279</strain>
    </source>
</reference>
<protein>
    <recommendedName>
        <fullName evidence="4">Spermidine synthase</fullName>
    </recommendedName>
</protein>
<dbReference type="PANTHER" id="PTHR43317:SF3">
    <property type="entry name" value="BLR2883 PROTEIN"/>
    <property type="match status" value="1"/>
</dbReference>
<dbReference type="Proteomes" id="UP000325255">
    <property type="component" value="Unassembled WGS sequence"/>
</dbReference>
<evidence type="ECO:0000313" key="3">
    <source>
        <dbReference type="Proteomes" id="UP000325255"/>
    </source>
</evidence>
<dbReference type="InterPro" id="IPR029063">
    <property type="entry name" value="SAM-dependent_MTases_sf"/>
</dbReference>
<keyword evidence="3" id="KW-1185">Reference proteome</keyword>
<evidence type="ECO:0000313" key="2">
    <source>
        <dbReference type="EMBL" id="KAA5611354.1"/>
    </source>
</evidence>